<dbReference type="SUPFAM" id="SSF56300">
    <property type="entry name" value="Metallo-dependent phosphatases"/>
    <property type="match status" value="1"/>
</dbReference>
<dbReference type="PANTHER" id="PTHR43606:SF7">
    <property type="entry name" value="PHOSPHATASE, PUTATIVE (AFU_ORTHOLOGUE AFUA_6G08710)-RELATED"/>
    <property type="match status" value="1"/>
</dbReference>
<comment type="caution">
    <text evidence="4">The sequence shown here is derived from an EMBL/GenBank/DDBJ whole genome shotgun (WGS) entry which is preliminary data.</text>
</comment>
<dbReference type="Gene3D" id="3.60.21.70">
    <property type="entry name" value="PhoD-like phosphatase"/>
    <property type="match status" value="1"/>
</dbReference>
<keyword evidence="1" id="KW-0732">Signal</keyword>
<evidence type="ECO:0000259" key="2">
    <source>
        <dbReference type="Pfam" id="PF09423"/>
    </source>
</evidence>
<dbReference type="PANTHER" id="PTHR43606">
    <property type="entry name" value="PHOSPHATASE, PUTATIVE (AFU_ORTHOLOGUE AFUA_6G08710)-RELATED"/>
    <property type="match status" value="1"/>
</dbReference>
<name>A0A427YI26_9TREE</name>
<protein>
    <recommendedName>
        <fullName evidence="6">PhoD-like phosphatase metallophosphatase domain-containing protein</fullName>
    </recommendedName>
</protein>
<dbReference type="InterPro" id="IPR052900">
    <property type="entry name" value="Phospholipid_Metab_Enz"/>
</dbReference>
<dbReference type="InterPro" id="IPR032093">
    <property type="entry name" value="PhoD_N"/>
</dbReference>
<evidence type="ECO:0000313" key="4">
    <source>
        <dbReference type="EMBL" id="RSH90727.1"/>
    </source>
</evidence>
<dbReference type="InterPro" id="IPR038607">
    <property type="entry name" value="PhoD-like_sf"/>
</dbReference>
<feature type="domain" description="Phospholipase D N-terminal" evidence="3">
    <location>
        <begin position="114"/>
        <end position="210"/>
    </location>
</feature>
<dbReference type="InterPro" id="IPR018946">
    <property type="entry name" value="PhoD-like_MPP"/>
</dbReference>
<feature type="signal peptide" evidence="1">
    <location>
        <begin position="1"/>
        <end position="20"/>
    </location>
</feature>
<dbReference type="EMBL" id="RSCD01000009">
    <property type="protein sequence ID" value="RSH90727.1"/>
    <property type="molecule type" value="Genomic_DNA"/>
</dbReference>
<reference evidence="4 5" key="1">
    <citation type="submission" date="2018-11" db="EMBL/GenBank/DDBJ databases">
        <title>Genome sequence of Saitozyma podzolica DSM 27192.</title>
        <authorList>
            <person name="Aliyu H."/>
            <person name="Gorte O."/>
            <person name="Ochsenreither K."/>
        </authorList>
    </citation>
    <scope>NUCLEOTIDE SEQUENCE [LARGE SCALE GENOMIC DNA]</scope>
    <source>
        <strain evidence="4 5">DSM 27192</strain>
    </source>
</reference>
<gene>
    <name evidence="4" type="ORF">EHS25_009902</name>
</gene>
<evidence type="ECO:0000313" key="5">
    <source>
        <dbReference type="Proteomes" id="UP000279259"/>
    </source>
</evidence>
<dbReference type="Pfam" id="PF16655">
    <property type="entry name" value="PhoD_N"/>
    <property type="match status" value="1"/>
</dbReference>
<organism evidence="4 5">
    <name type="scientific">Saitozyma podzolica</name>
    <dbReference type="NCBI Taxonomy" id="1890683"/>
    <lineage>
        <taxon>Eukaryota</taxon>
        <taxon>Fungi</taxon>
        <taxon>Dikarya</taxon>
        <taxon>Basidiomycota</taxon>
        <taxon>Agaricomycotina</taxon>
        <taxon>Tremellomycetes</taxon>
        <taxon>Tremellales</taxon>
        <taxon>Trimorphomycetaceae</taxon>
        <taxon>Saitozyma</taxon>
    </lineage>
</organism>
<dbReference type="Pfam" id="PF09423">
    <property type="entry name" value="PhoD"/>
    <property type="match status" value="1"/>
</dbReference>
<evidence type="ECO:0000259" key="3">
    <source>
        <dbReference type="Pfam" id="PF16655"/>
    </source>
</evidence>
<dbReference type="STRING" id="1890683.A0A427YI26"/>
<evidence type="ECO:0008006" key="6">
    <source>
        <dbReference type="Google" id="ProtNLM"/>
    </source>
</evidence>
<sequence length="657" mass="72986">MLPSLLPVLSLVAVLPAALSTPSILNRNLAFRSPYTNEPHLGIDVEALHERHTVAKRSLDAELGALARRGGKRQAQELRPAGKPHGYTYAGYGLGVASWDDESYVYAGELNYTHSVASGDPYDTSVLLWTRAFPIGTYRVDVPMCVEYKVYSGGNATGETVTSGWALTNADVDFTVKVEAEGLKAGTQYSFQFSNCADGNNKSPVGKTRTAPGWKATDIPTQRFAVYSCSNYPNADSLSGFFSAYSGPVVHGDSDYVVHLGDYIYESGSGGSSIGRVPSKGKELASLDDYRQRYSQHRLDVDLQSMHQNLPIIAIWDDHETADNDWKAGSTDSNDSIASGGCSYSNNTVCLSDRALHAKRAYHEWIPIRQVDLYDQNRIWREFSFGDLVDVLALDTRKYDRDITDVNYNRQYVQGLAVELNSSRSITGPKQEGWLLDSLKESQERKTAWRMILNQVIFGSIDERWSSANPYAAGVYYADFDAWDGYQAERERIMQYIHDQQIDNVVVYTGDTHAFWLFENNLDTIWRGRTDYNASTPISTNSSSYQRGQVVEYGGTAVSSSGWASSYGSYDNSTTAGKALVENNAGLLYAEGFFRGYMNVEVNYTHLVTSYYGYPGNQQARVTGNRTLAARWVQEVGVNQVKRPLEVPKYGQIKSGN</sequence>
<dbReference type="CDD" id="cd07389">
    <property type="entry name" value="MPP_PhoD"/>
    <property type="match status" value="1"/>
</dbReference>
<feature type="domain" description="PhoD-like phosphatase metallophosphatase" evidence="2">
    <location>
        <begin position="224"/>
        <end position="607"/>
    </location>
</feature>
<accession>A0A427YI26</accession>
<keyword evidence="5" id="KW-1185">Reference proteome</keyword>
<proteinExistence type="predicted"/>
<evidence type="ECO:0000256" key="1">
    <source>
        <dbReference type="SAM" id="SignalP"/>
    </source>
</evidence>
<dbReference type="Gene3D" id="2.60.40.380">
    <property type="entry name" value="Purple acid phosphatase-like, N-terminal"/>
    <property type="match status" value="1"/>
</dbReference>
<dbReference type="InterPro" id="IPR029052">
    <property type="entry name" value="Metallo-depent_PP-like"/>
</dbReference>
<dbReference type="OrthoDB" id="29024at2759"/>
<feature type="chain" id="PRO_5019371509" description="PhoD-like phosphatase metallophosphatase domain-containing protein" evidence="1">
    <location>
        <begin position="21"/>
        <end position="657"/>
    </location>
</feature>
<dbReference type="AlphaFoldDB" id="A0A427YI26"/>
<dbReference type="Proteomes" id="UP000279259">
    <property type="component" value="Unassembled WGS sequence"/>
</dbReference>